<dbReference type="Proteomes" id="UP000011761">
    <property type="component" value="Unassembled WGS sequence"/>
</dbReference>
<gene>
    <name evidence="1" type="ORF">BAUCODRAFT_53779</name>
</gene>
<dbReference type="STRING" id="717646.M2NDJ8"/>
<dbReference type="OMA" id="CFGRVVL"/>
<dbReference type="EMBL" id="KB445554">
    <property type="protein sequence ID" value="EMC96980.1"/>
    <property type="molecule type" value="Genomic_DNA"/>
</dbReference>
<dbReference type="KEGG" id="bcom:BAUCODRAFT_53779"/>
<dbReference type="eggNOG" id="ENOG502RV59">
    <property type="taxonomic scope" value="Eukaryota"/>
</dbReference>
<organism evidence="1 2">
    <name type="scientific">Baudoinia panamericana (strain UAMH 10762)</name>
    <name type="common">Angels' share fungus</name>
    <name type="synonym">Baudoinia compniacensis (strain UAMH 10762)</name>
    <dbReference type="NCBI Taxonomy" id="717646"/>
    <lineage>
        <taxon>Eukaryota</taxon>
        <taxon>Fungi</taxon>
        <taxon>Dikarya</taxon>
        <taxon>Ascomycota</taxon>
        <taxon>Pezizomycotina</taxon>
        <taxon>Dothideomycetes</taxon>
        <taxon>Dothideomycetidae</taxon>
        <taxon>Mycosphaerellales</taxon>
        <taxon>Teratosphaeriaceae</taxon>
        <taxon>Baudoinia</taxon>
    </lineage>
</organism>
<reference evidence="1 2" key="1">
    <citation type="journal article" date="2012" name="PLoS Pathog.">
        <title>Diverse lifestyles and strategies of plant pathogenesis encoded in the genomes of eighteen Dothideomycetes fungi.</title>
        <authorList>
            <person name="Ohm R.A."/>
            <person name="Feau N."/>
            <person name="Henrissat B."/>
            <person name="Schoch C.L."/>
            <person name="Horwitz B.A."/>
            <person name="Barry K.W."/>
            <person name="Condon B.J."/>
            <person name="Copeland A.C."/>
            <person name="Dhillon B."/>
            <person name="Glaser F."/>
            <person name="Hesse C.N."/>
            <person name="Kosti I."/>
            <person name="LaButti K."/>
            <person name="Lindquist E.A."/>
            <person name="Lucas S."/>
            <person name="Salamov A.A."/>
            <person name="Bradshaw R.E."/>
            <person name="Ciuffetti L."/>
            <person name="Hamelin R.C."/>
            <person name="Kema G.H.J."/>
            <person name="Lawrence C."/>
            <person name="Scott J.A."/>
            <person name="Spatafora J.W."/>
            <person name="Turgeon B.G."/>
            <person name="de Wit P.J.G.M."/>
            <person name="Zhong S."/>
            <person name="Goodwin S.B."/>
            <person name="Grigoriev I.V."/>
        </authorList>
    </citation>
    <scope>NUCLEOTIDE SEQUENCE [LARGE SCALE GENOMIC DNA]</scope>
    <source>
        <strain evidence="1 2">UAMH 10762</strain>
    </source>
</reference>
<feature type="non-terminal residue" evidence="1">
    <location>
        <position position="104"/>
    </location>
</feature>
<dbReference type="RefSeq" id="XP_007675371.1">
    <property type="nucleotide sequence ID" value="XM_007677181.1"/>
</dbReference>
<keyword evidence="2" id="KW-1185">Reference proteome</keyword>
<sequence>TMEGLRDKWNDLYKKRLPALAKARDPVQQHWPVHLDHCFARIVLDNAVGKDRPWSDAIDQPAVKHMTEAQLQAAIALGEKLATGEANLDELNERSLQLRGKKRK</sequence>
<dbReference type="OrthoDB" id="1907495at2759"/>
<feature type="non-terminal residue" evidence="1">
    <location>
        <position position="1"/>
    </location>
</feature>
<evidence type="ECO:0000313" key="2">
    <source>
        <dbReference type="Proteomes" id="UP000011761"/>
    </source>
</evidence>
<protein>
    <submittedName>
        <fullName evidence="1">Uncharacterized protein</fullName>
    </submittedName>
</protein>
<dbReference type="AlphaFoldDB" id="M2NDJ8"/>
<name>M2NDJ8_BAUPA</name>
<evidence type="ECO:0000313" key="1">
    <source>
        <dbReference type="EMBL" id="EMC96980.1"/>
    </source>
</evidence>
<accession>M2NDJ8</accession>
<dbReference type="GeneID" id="19115274"/>
<proteinExistence type="predicted"/>
<dbReference type="HOGENOM" id="CLU_165261_0_0_1"/>